<dbReference type="InterPro" id="IPR003343">
    <property type="entry name" value="Big_2"/>
</dbReference>
<dbReference type="SUPFAM" id="SSF69318">
    <property type="entry name" value="Integrin alpha N-terminal domain"/>
    <property type="match status" value="1"/>
</dbReference>
<gene>
    <name evidence="3" type="ORF">GCM10010916_21180</name>
</gene>
<dbReference type="RefSeq" id="WP_188531040.1">
    <property type="nucleotide sequence ID" value="NZ_BMGR01000006.1"/>
</dbReference>
<dbReference type="EMBL" id="BMGR01000006">
    <property type="protein sequence ID" value="GGG03871.1"/>
    <property type="molecule type" value="Genomic_DNA"/>
</dbReference>
<evidence type="ECO:0000259" key="2">
    <source>
        <dbReference type="SMART" id="SM00635"/>
    </source>
</evidence>
<reference evidence="3" key="2">
    <citation type="submission" date="2020-09" db="EMBL/GenBank/DDBJ databases">
        <authorList>
            <person name="Sun Q."/>
            <person name="Zhou Y."/>
        </authorList>
    </citation>
    <scope>NUCLEOTIDE SEQUENCE</scope>
    <source>
        <strain evidence="3">CGMCC 1.12987</strain>
    </source>
</reference>
<name>A0A917FSC3_9BACL</name>
<comment type="caution">
    <text evidence="3">The sequence shown here is derived from an EMBL/GenBank/DDBJ whole genome shotgun (WGS) entry which is preliminary data.</text>
</comment>
<dbReference type="InterPro" id="IPR025883">
    <property type="entry name" value="Cadherin-like_domain"/>
</dbReference>
<sequence>MLKRKKSHVLVSKLLTAVLIMTLIMPVNFSTPAAAADTILISDDFSSYSAGPLTIGSGNSWAREGTAPIVNIVQDAEAGGAHAEISHDGTGSSYFGQRFAAQNGGLILEFDVNLPTNKGGTFWVMDGRINATSAGILRYQMDNGVIKRHGGTEQINYDPSHWYRFKIIFNIPQRKYTVNILNLNDGSTVTWPAAFYSDRARISSFGFFVNAGGGKFNLANVRLTALDLALNDLKLSSDNAGFTPSMIPPFDPKVENYTVDVPHSVDSLFVTPEASNPDGVQVKVGDETAASGTSIPVAVSGMSTDIGVTVASSVYTDVYRTYRIQVNKLEKSPNLNFVTSEARNEKVLIGWEETVDPSYMQANIYMQNPDQSLNLVDSVPKGKYRSSITGLTNGTTYTFIVKGLYDDMTESSGVTVSATPAYQPSRQMESLNRGMVAIKEGGGVYVGWRMFGTDPESIAFNLYRDGVKVNAEPITGSTNYLDADGTSESSYYVRPIIGEIEQRRSETVKVWDMNYLEVPLQKPADGVSMTGESYTYRANDASAGDLDGDGEYEIILKWDPSNSKDNSQSGYTGNTYIDAYKQDGTLMWRINLGRNIRSGAHYTQFMVYDLDGDGKAEFAFKTADGTIDGKGNVIGDPNADYRNSGGYVLAGPEYFTVFEGATGKALATDSYEPPRGNVGDWGDTYGNRVDRFLAGVAYLDGERPSVVMQRGYYTRMVLVAYNWRDGQLTKQWTFDSNTPGNESYYGQGNHQLSIADVDGDGRDEIITGPAAIDDNGQGLWNSRLGHGDAMHLGDLDPDRLGLELYAVQEDTNARYSASVKDAKTGRVLWGQPQIGIDVGRGLSADIDPRYKGNEVWSISGAWNSSTGGLYSAQGEKISTSIPTSNFAIWWDGDLSRELLDHDWLGDPLRVGIPKIDKWDYENNQLVNIERFTGTYSNNDTKGNPSLQADLFGDWREEVIVRTEDSSALRIYSTTDLTDHRIYTLMHDPVYRLGIAWQNTAYNQPPHTSFYLGNDMEAPPKPNIRTTPVLASGIAVSSAANVTVAGEQLQFDAVFTPAAATDQSVTWSVVNEDGTTASVAAIDHNGLLTAYAAGKVIVTAMAGDGSGVTGEAHVTIKAAYVSPGKVTQAVKADADGRALASVAAEDLRHAIDTASGRTLTIEILPPAEAIGVQVSLPAQELKAAEKKRIRTIEVQLGPASYTMDLDTIEEAVGKQSSKVEWGVSIVEPSTLSAKEKKQVGSSKVYDFDFTIDGKKVKDLDDDVKVEVDYTLKPDENAKKIIIYYVDDKGKLKTVKNGKYNASTGKAEFELENF</sequence>
<feature type="domain" description="BIG2" evidence="2">
    <location>
        <begin position="1029"/>
        <end position="1111"/>
    </location>
</feature>
<dbReference type="InterPro" id="IPR034641">
    <property type="entry name" value="RGL11"/>
</dbReference>
<dbReference type="InterPro" id="IPR008964">
    <property type="entry name" value="Invasin/intimin_cell_adhesion"/>
</dbReference>
<evidence type="ECO:0000256" key="1">
    <source>
        <dbReference type="SAM" id="SignalP"/>
    </source>
</evidence>
<dbReference type="InterPro" id="IPR049366">
    <property type="entry name" value="RGL11_C"/>
</dbReference>
<feature type="chain" id="PRO_5037114687" description="BIG2 domain-containing protein" evidence="1">
    <location>
        <begin position="36"/>
        <end position="1312"/>
    </location>
</feature>
<dbReference type="Pfam" id="PF12733">
    <property type="entry name" value="Cadherin-like"/>
    <property type="match status" value="1"/>
</dbReference>
<dbReference type="Pfam" id="PF02368">
    <property type="entry name" value="Big_2"/>
    <property type="match status" value="1"/>
</dbReference>
<dbReference type="PANTHER" id="PTHR43118">
    <property type="entry name" value="RHAMNOGALACTURONAN LYASE (EUROFUNG)"/>
    <property type="match status" value="1"/>
</dbReference>
<dbReference type="Pfam" id="PF21348">
    <property type="entry name" value="RGL11_C"/>
    <property type="match status" value="1"/>
</dbReference>
<keyword evidence="1" id="KW-0732">Signal</keyword>
<proteinExistence type="predicted"/>
<dbReference type="InterPro" id="IPR013783">
    <property type="entry name" value="Ig-like_fold"/>
</dbReference>
<dbReference type="Proteomes" id="UP000644756">
    <property type="component" value="Unassembled WGS sequence"/>
</dbReference>
<dbReference type="InterPro" id="IPR028994">
    <property type="entry name" value="Integrin_alpha_N"/>
</dbReference>
<dbReference type="Gene3D" id="2.60.40.10">
    <property type="entry name" value="Immunoglobulins"/>
    <property type="match status" value="1"/>
</dbReference>
<organism evidence="3 4">
    <name type="scientific">Paenibacillus abyssi</name>
    <dbReference type="NCBI Taxonomy" id="1340531"/>
    <lineage>
        <taxon>Bacteria</taxon>
        <taxon>Bacillati</taxon>
        <taxon>Bacillota</taxon>
        <taxon>Bacilli</taxon>
        <taxon>Bacillales</taxon>
        <taxon>Paenibacillaceae</taxon>
        <taxon>Paenibacillus</taxon>
    </lineage>
</organism>
<dbReference type="PANTHER" id="PTHR43118:SF1">
    <property type="entry name" value="RHAMNOGALACTURONAN LYASE (EUROFUNG)"/>
    <property type="match status" value="1"/>
</dbReference>
<dbReference type="SUPFAM" id="SSF49373">
    <property type="entry name" value="Invasin/intimin cell-adhesion fragments"/>
    <property type="match status" value="1"/>
</dbReference>
<evidence type="ECO:0000313" key="3">
    <source>
        <dbReference type="EMBL" id="GGG03871.1"/>
    </source>
</evidence>
<keyword evidence="4" id="KW-1185">Reference proteome</keyword>
<evidence type="ECO:0000313" key="4">
    <source>
        <dbReference type="Proteomes" id="UP000644756"/>
    </source>
</evidence>
<feature type="signal peptide" evidence="1">
    <location>
        <begin position="1"/>
        <end position="35"/>
    </location>
</feature>
<reference evidence="3" key="1">
    <citation type="journal article" date="2014" name="Int. J. Syst. Evol. Microbiol.">
        <title>Complete genome sequence of Corynebacterium casei LMG S-19264T (=DSM 44701T), isolated from a smear-ripened cheese.</title>
        <authorList>
            <consortium name="US DOE Joint Genome Institute (JGI-PGF)"/>
            <person name="Walter F."/>
            <person name="Albersmeier A."/>
            <person name="Kalinowski J."/>
            <person name="Ruckert C."/>
        </authorList>
    </citation>
    <scope>NUCLEOTIDE SEQUENCE</scope>
    <source>
        <strain evidence="3">CGMCC 1.12987</strain>
    </source>
</reference>
<dbReference type="InterPro" id="IPR041624">
    <property type="entry name" value="RGI_lyase"/>
</dbReference>
<dbReference type="Pfam" id="PF18370">
    <property type="entry name" value="RGI_lyase"/>
    <property type="match status" value="1"/>
</dbReference>
<dbReference type="CDD" id="cd10318">
    <property type="entry name" value="RGL11"/>
    <property type="match status" value="1"/>
</dbReference>
<protein>
    <recommendedName>
        <fullName evidence="2">BIG2 domain-containing protein</fullName>
    </recommendedName>
</protein>
<accession>A0A917FSC3</accession>
<dbReference type="SMART" id="SM00635">
    <property type="entry name" value="BID_2"/>
    <property type="match status" value="1"/>
</dbReference>
<dbReference type="Gene3D" id="2.60.40.1080">
    <property type="match status" value="1"/>
</dbReference>